<sequence>MFELTINGQVYQFNFGMSFLRDANKTVSERINNATDKKKDVGATYMIAGIIDGNLEDLVNVLDLANKGQNPRVTRTLLDSYIDDPDTDIDQLCEDVLGFLRSANATKKTVIWLEKKVEEAKAKQNQDQD</sequence>
<evidence type="ECO:0000313" key="2">
    <source>
        <dbReference type="Proteomes" id="UP000813420"/>
    </source>
</evidence>
<dbReference type="EMBL" id="DYXE01000035">
    <property type="protein sequence ID" value="HJH49325.1"/>
    <property type="molecule type" value="Genomic_DNA"/>
</dbReference>
<gene>
    <name evidence="1" type="ORF">K8V39_03585</name>
</gene>
<dbReference type="Proteomes" id="UP000813420">
    <property type="component" value="Unassembled WGS sequence"/>
</dbReference>
<evidence type="ECO:0000313" key="1">
    <source>
        <dbReference type="EMBL" id="HJH49325.1"/>
    </source>
</evidence>
<dbReference type="AlphaFoldDB" id="A0A9D2VW73"/>
<dbReference type="InterPro" id="IPR024410">
    <property type="entry name" value="Phage_TAC_12"/>
</dbReference>
<protein>
    <submittedName>
        <fullName evidence="1">Tail assembly chaperone</fullName>
    </submittedName>
</protein>
<name>A0A9D2VW73_9FIRM</name>
<accession>A0A9D2VW73</accession>
<dbReference type="RefSeq" id="WP_277271743.1">
    <property type="nucleotide sequence ID" value="NZ_DYXE01000035.1"/>
</dbReference>
<reference evidence="1" key="1">
    <citation type="journal article" date="2021" name="PeerJ">
        <title>Extensive microbial diversity within the chicken gut microbiome revealed by metagenomics and culture.</title>
        <authorList>
            <person name="Gilroy R."/>
            <person name="Ravi A."/>
            <person name="Getino M."/>
            <person name="Pursley I."/>
            <person name="Horton D.L."/>
            <person name="Alikhan N.F."/>
            <person name="Baker D."/>
            <person name="Gharbi K."/>
            <person name="Hall N."/>
            <person name="Watson M."/>
            <person name="Adriaenssens E.M."/>
            <person name="Foster-Nyarko E."/>
            <person name="Jarju S."/>
            <person name="Secka A."/>
            <person name="Antonio M."/>
            <person name="Oren A."/>
            <person name="Chaudhuri R.R."/>
            <person name="La Ragione R."/>
            <person name="Hildebrand F."/>
            <person name="Pallen M.J."/>
        </authorList>
    </citation>
    <scope>NUCLEOTIDE SEQUENCE</scope>
    <source>
        <strain evidence="1">USAMLcec4-12693</strain>
    </source>
</reference>
<reference evidence="1" key="2">
    <citation type="submission" date="2021-09" db="EMBL/GenBank/DDBJ databases">
        <authorList>
            <person name="Gilroy R."/>
        </authorList>
    </citation>
    <scope>NUCLEOTIDE SEQUENCE</scope>
    <source>
        <strain evidence="1">USAMLcec4-12693</strain>
    </source>
</reference>
<comment type="caution">
    <text evidence="1">The sequence shown here is derived from an EMBL/GenBank/DDBJ whole genome shotgun (WGS) entry which is preliminary data.</text>
</comment>
<dbReference type="Pfam" id="PF12363">
    <property type="entry name" value="Phage_TAC_12"/>
    <property type="match status" value="1"/>
</dbReference>
<proteinExistence type="predicted"/>
<organism evidence="1 2">
    <name type="scientific">Merdimonas faecis</name>
    <dbReference type="NCBI Taxonomy" id="1653435"/>
    <lineage>
        <taxon>Bacteria</taxon>
        <taxon>Bacillati</taxon>
        <taxon>Bacillota</taxon>
        <taxon>Clostridia</taxon>
        <taxon>Lachnospirales</taxon>
        <taxon>Lachnospiraceae</taxon>
        <taxon>Merdimonas</taxon>
    </lineage>
</organism>